<accession>A0A0E9UPN7</accession>
<reference evidence="1" key="2">
    <citation type="journal article" date="2015" name="Fish Shellfish Immunol.">
        <title>Early steps in the European eel (Anguilla anguilla)-Vibrio vulnificus interaction in the gills: Role of the RtxA13 toxin.</title>
        <authorList>
            <person name="Callol A."/>
            <person name="Pajuelo D."/>
            <person name="Ebbesson L."/>
            <person name="Teles M."/>
            <person name="MacKenzie S."/>
            <person name="Amaro C."/>
        </authorList>
    </citation>
    <scope>NUCLEOTIDE SEQUENCE</scope>
</reference>
<name>A0A0E9UPN7_ANGAN</name>
<sequence length="25" mass="2939">MDLDCNLNILKMHKCCLLLSLYNIN</sequence>
<evidence type="ECO:0000313" key="1">
    <source>
        <dbReference type="EMBL" id="JAH67747.1"/>
    </source>
</evidence>
<proteinExistence type="predicted"/>
<organism evidence="1">
    <name type="scientific">Anguilla anguilla</name>
    <name type="common">European freshwater eel</name>
    <name type="synonym">Muraena anguilla</name>
    <dbReference type="NCBI Taxonomy" id="7936"/>
    <lineage>
        <taxon>Eukaryota</taxon>
        <taxon>Metazoa</taxon>
        <taxon>Chordata</taxon>
        <taxon>Craniata</taxon>
        <taxon>Vertebrata</taxon>
        <taxon>Euteleostomi</taxon>
        <taxon>Actinopterygii</taxon>
        <taxon>Neopterygii</taxon>
        <taxon>Teleostei</taxon>
        <taxon>Anguilliformes</taxon>
        <taxon>Anguillidae</taxon>
        <taxon>Anguilla</taxon>
    </lineage>
</organism>
<dbReference type="AlphaFoldDB" id="A0A0E9UPN7"/>
<reference evidence="1" key="1">
    <citation type="submission" date="2014-11" db="EMBL/GenBank/DDBJ databases">
        <authorList>
            <person name="Amaro Gonzalez C."/>
        </authorList>
    </citation>
    <scope>NUCLEOTIDE SEQUENCE</scope>
</reference>
<protein>
    <submittedName>
        <fullName evidence="1">Uncharacterized protein</fullName>
    </submittedName>
</protein>
<dbReference type="EMBL" id="GBXM01040830">
    <property type="protein sequence ID" value="JAH67747.1"/>
    <property type="molecule type" value="Transcribed_RNA"/>
</dbReference>